<evidence type="ECO:0000313" key="10">
    <source>
        <dbReference type="Proteomes" id="UP001165444"/>
    </source>
</evidence>
<evidence type="ECO:0000313" key="9">
    <source>
        <dbReference type="EMBL" id="MCJ2381351.1"/>
    </source>
</evidence>
<evidence type="ECO:0000256" key="3">
    <source>
        <dbReference type="ARBA" id="ARBA00022448"/>
    </source>
</evidence>
<dbReference type="InterPro" id="IPR051906">
    <property type="entry name" value="TolC-like"/>
</dbReference>
<evidence type="ECO:0000256" key="2">
    <source>
        <dbReference type="ARBA" id="ARBA00007613"/>
    </source>
</evidence>
<dbReference type="Pfam" id="PF02321">
    <property type="entry name" value="OEP"/>
    <property type="match status" value="2"/>
</dbReference>
<dbReference type="EMBL" id="JAKZMM010000031">
    <property type="protein sequence ID" value="MCJ2381351.1"/>
    <property type="molecule type" value="Genomic_DNA"/>
</dbReference>
<dbReference type="PANTHER" id="PTHR30026">
    <property type="entry name" value="OUTER MEMBRANE PROTEIN TOLC"/>
    <property type="match status" value="1"/>
</dbReference>
<comment type="similarity">
    <text evidence="2">Belongs to the outer membrane factor (OMF) (TC 1.B.17) family.</text>
</comment>
<name>A0ABT0C2Z7_9BACT</name>
<comment type="subcellular location">
    <subcellularLocation>
        <location evidence="1">Cell outer membrane</location>
    </subcellularLocation>
</comment>
<keyword evidence="5" id="KW-0812">Transmembrane</keyword>
<organism evidence="9 10">
    <name type="scientific">Parabacteroides faecalis</name>
    <dbReference type="NCBI Taxonomy" id="2924040"/>
    <lineage>
        <taxon>Bacteria</taxon>
        <taxon>Pseudomonadati</taxon>
        <taxon>Bacteroidota</taxon>
        <taxon>Bacteroidia</taxon>
        <taxon>Bacteroidales</taxon>
        <taxon>Tannerellaceae</taxon>
        <taxon>Parabacteroides</taxon>
    </lineage>
</organism>
<dbReference type="PANTHER" id="PTHR30026:SF20">
    <property type="entry name" value="OUTER MEMBRANE PROTEIN TOLC"/>
    <property type="match status" value="1"/>
</dbReference>
<keyword evidence="6" id="KW-0472">Membrane</keyword>
<keyword evidence="4" id="KW-1134">Transmembrane beta strand</keyword>
<reference evidence="9 10" key="1">
    <citation type="submission" date="2022-03" db="EMBL/GenBank/DDBJ databases">
        <title>Parabacteroides sp. nov. isolated from swine feces.</title>
        <authorList>
            <person name="Bak J.E."/>
        </authorList>
    </citation>
    <scope>NUCLEOTIDE SEQUENCE [LARGE SCALE GENOMIC DNA]</scope>
    <source>
        <strain evidence="9 10">AGMB00274</strain>
    </source>
</reference>
<keyword evidence="7" id="KW-0998">Cell outer membrane</keyword>
<dbReference type="SUPFAM" id="SSF56954">
    <property type="entry name" value="Outer membrane efflux proteins (OEP)"/>
    <property type="match status" value="1"/>
</dbReference>
<dbReference type="InterPro" id="IPR003423">
    <property type="entry name" value="OMP_efflux"/>
</dbReference>
<evidence type="ECO:0000256" key="6">
    <source>
        <dbReference type="ARBA" id="ARBA00023136"/>
    </source>
</evidence>
<evidence type="ECO:0000256" key="8">
    <source>
        <dbReference type="SAM" id="Coils"/>
    </source>
</evidence>
<evidence type="ECO:0000256" key="4">
    <source>
        <dbReference type="ARBA" id="ARBA00022452"/>
    </source>
</evidence>
<accession>A0ABT0C2Z7</accession>
<keyword evidence="10" id="KW-1185">Reference proteome</keyword>
<evidence type="ECO:0000256" key="1">
    <source>
        <dbReference type="ARBA" id="ARBA00004442"/>
    </source>
</evidence>
<evidence type="ECO:0000256" key="7">
    <source>
        <dbReference type="ARBA" id="ARBA00023237"/>
    </source>
</evidence>
<dbReference type="Gene3D" id="1.20.1600.10">
    <property type="entry name" value="Outer membrane efflux proteins (OEP)"/>
    <property type="match status" value="1"/>
</dbReference>
<keyword evidence="8" id="KW-0175">Coiled coil</keyword>
<feature type="coiled-coil region" evidence="8">
    <location>
        <begin position="354"/>
        <end position="381"/>
    </location>
</feature>
<dbReference type="Proteomes" id="UP001165444">
    <property type="component" value="Unassembled WGS sequence"/>
</dbReference>
<keyword evidence="3" id="KW-0813">Transport</keyword>
<protein>
    <submittedName>
        <fullName evidence="9">TolC family protein</fullName>
    </submittedName>
</protein>
<proteinExistence type="inferred from homology"/>
<evidence type="ECO:0000256" key="5">
    <source>
        <dbReference type="ARBA" id="ARBA00022692"/>
    </source>
</evidence>
<dbReference type="RefSeq" id="WP_243325677.1">
    <property type="nucleotide sequence ID" value="NZ_JAKZMM010000031.1"/>
</dbReference>
<comment type="caution">
    <text evidence="9">The sequence shown here is derived from an EMBL/GenBank/DDBJ whole genome shotgun (WGS) entry which is preliminary data.</text>
</comment>
<gene>
    <name evidence="9" type="ORF">MUN53_12145</name>
</gene>
<sequence length="428" mass="48315">MKKFLIYIIGIGCFLSPFRTWGQARLEISNEVCRQMACESNKSLQVADNNQLNAEIEKQLAKSNFFPDVSGMAGTFYSPKEYTIQEGVNLSMKGVYLAGISVSQPIYTGGKIRAGYQSARIGAEMSQLNRQKETADVVADADEAYWLYVSVCQKVKLLEDYKRQMDELLQQTQVSVDVEMATRNDLLTIESEKSQIEYQLKRALTGKELARLALCQKIGVPFDTDVIPTDTTIVVEELTPAILDSDFSSRPELKLLEKNIQLKEQNIKISRASYLPSIGFSAGYSYYGGFKVGDITNSDGVGTLMLSASIPLYHFGENYRKVKKAKVEATNSRLLFEHNKELMAIEVEQQKRSLIDAYQLIETAQKALAQAQEALRITRLNYQEQMKTLVDLLDAQTRWQEAYSHLIEAQTNYKIQETAYLKSLGRLS</sequence>